<sequence>MTKLLVIVGTGPGIGLSSATLFASKGFNVALLSRNSDRLEAEVKTVEAAGKDGVKVKSFPVDVSDHVALKKTLGKVEQQMGKPEVVLFNAARIADTTIGETSEDDIIQDFKLMNVGQYVAASWALPLLEEVAKEPGTHASFLLTGSGVGYDPVPFRFVLSMMKSAQNNFLSSLAKVAGPKGVHVGRIDINGEVSDEEEVRNAKHISEQLWGLYQQDKDKWSFVEDCTSIDDLLKAIGVESKRVYPA</sequence>
<dbReference type="InterPro" id="IPR002347">
    <property type="entry name" value="SDR_fam"/>
</dbReference>
<keyword evidence="2" id="KW-0560">Oxidoreductase</keyword>
<dbReference type="Pfam" id="PF00106">
    <property type="entry name" value="adh_short"/>
    <property type="match status" value="1"/>
</dbReference>
<proteinExistence type="inferred from homology"/>
<comment type="similarity">
    <text evidence="1">Belongs to the short-chain dehydrogenases/reductases (SDR) family.</text>
</comment>
<name>A0AA38U7Z8_9EURO</name>
<gene>
    <name evidence="3" type="ORF">H2200_013281</name>
</gene>
<dbReference type="PANTHER" id="PTHR43669">
    <property type="entry name" value="5-KETO-D-GLUCONATE 5-REDUCTASE"/>
    <property type="match status" value="1"/>
</dbReference>
<evidence type="ECO:0008006" key="5">
    <source>
        <dbReference type="Google" id="ProtNLM"/>
    </source>
</evidence>
<reference evidence="3" key="1">
    <citation type="submission" date="2022-10" db="EMBL/GenBank/DDBJ databases">
        <title>Culturing micro-colonial fungi from biological soil crusts in the Mojave desert and describing Neophaeococcomyces mojavensis, and introducing the new genera and species Taxawa tesnikishii.</title>
        <authorList>
            <person name="Kurbessoian T."/>
            <person name="Stajich J.E."/>
        </authorList>
    </citation>
    <scope>NUCLEOTIDE SEQUENCE</scope>
    <source>
        <strain evidence="3">TK_41</strain>
    </source>
</reference>
<dbReference type="GO" id="GO:0016491">
    <property type="term" value="F:oxidoreductase activity"/>
    <property type="evidence" value="ECO:0007669"/>
    <property type="project" value="UniProtKB-KW"/>
</dbReference>
<dbReference type="Proteomes" id="UP001172673">
    <property type="component" value="Unassembled WGS sequence"/>
</dbReference>
<dbReference type="EMBL" id="JAPDRK010000028">
    <property type="protein sequence ID" value="KAJ9602161.1"/>
    <property type="molecule type" value="Genomic_DNA"/>
</dbReference>
<evidence type="ECO:0000313" key="3">
    <source>
        <dbReference type="EMBL" id="KAJ9602161.1"/>
    </source>
</evidence>
<dbReference type="Gene3D" id="3.40.50.720">
    <property type="entry name" value="NAD(P)-binding Rossmann-like Domain"/>
    <property type="match status" value="1"/>
</dbReference>
<protein>
    <recommendedName>
        <fullName evidence="5">NAD(P)-binding protein</fullName>
    </recommendedName>
</protein>
<comment type="caution">
    <text evidence="3">The sequence shown here is derived from an EMBL/GenBank/DDBJ whole genome shotgun (WGS) entry which is preliminary data.</text>
</comment>
<organism evidence="3 4">
    <name type="scientific">Cladophialophora chaetospira</name>
    <dbReference type="NCBI Taxonomy" id="386627"/>
    <lineage>
        <taxon>Eukaryota</taxon>
        <taxon>Fungi</taxon>
        <taxon>Dikarya</taxon>
        <taxon>Ascomycota</taxon>
        <taxon>Pezizomycotina</taxon>
        <taxon>Eurotiomycetes</taxon>
        <taxon>Chaetothyriomycetidae</taxon>
        <taxon>Chaetothyriales</taxon>
        <taxon>Herpotrichiellaceae</taxon>
        <taxon>Cladophialophora</taxon>
    </lineage>
</organism>
<evidence type="ECO:0000256" key="2">
    <source>
        <dbReference type="ARBA" id="ARBA00023002"/>
    </source>
</evidence>
<accession>A0AA38U7Z8</accession>
<keyword evidence="4" id="KW-1185">Reference proteome</keyword>
<evidence type="ECO:0000256" key="1">
    <source>
        <dbReference type="ARBA" id="ARBA00006484"/>
    </source>
</evidence>
<dbReference type="AlphaFoldDB" id="A0AA38U7Z8"/>
<dbReference type="PANTHER" id="PTHR43669:SF3">
    <property type="entry name" value="ALCOHOL DEHYDROGENASE, PUTATIVE (AFU_ORTHOLOGUE AFUA_3G03445)-RELATED"/>
    <property type="match status" value="1"/>
</dbReference>
<evidence type="ECO:0000313" key="4">
    <source>
        <dbReference type="Proteomes" id="UP001172673"/>
    </source>
</evidence>
<dbReference type="InterPro" id="IPR036291">
    <property type="entry name" value="NAD(P)-bd_dom_sf"/>
</dbReference>
<dbReference type="SUPFAM" id="SSF51735">
    <property type="entry name" value="NAD(P)-binding Rossmann-fold domains"/>
    <property type="match status" value="1"/>
</dbReference>